<evidence type="ECO:0000313" key="1">
    <source>
        <dbReference type="EMBL" id="KAH7014648.1"/>
    </source>
</evidence>
<protein>
    <submittedName>
        <fullName evidence="1">Uncharacterized protein</fullName>
    </submittedName>
</protein>
<keyword evidence="2" id="KW-1185">Reference proteome</keyword>
<sequence>ASPLTRCVRQKCSCMPSSGRIPILHETQRRTRCSWLLASAAGQLSRPTWPPVRPSSAS</sequence>
<reference evidence="1" key="1">
    <citation type="journal article" date="2021" name="Nat. Commun.">
        <title>Genetic determinants of endophytism in the Arabidopsis root mycobiome.</title>
        <authorList>
            <person name="Mesny F."/>
            <person name="Miyauchi S."/>
            <person name="Thiergart T."/>
            <person name="Pickel B."/>
            <person name="Atanasova L."/>
            <person name="Karlsson M."/>
            <person name="Huettel B."/>
            <person name="Barry K.W."/>
            <person name="Haridas S."/>
            <person name="Chen C."/>
            <person name="Bauer D."/>
            <person name="Andreopoulos W."/>
            <person name="Pangilinan J."/>
            <person name="LaButti K."/>
            <person name="Riley R."/>
            <person name="Lipzen A."/>
            <person name="Clum A."/>
            <person name="Drula E."/>
            <person name="Henrissat B."/>
            <person name="Kohler A."/>
            <person name="Grigoriev I.V."/>
            <person name="Martin F.M."/>
            <person name="Hacquard S."/>
        </authorList>
    </citation>
    <scope>NUCLEOTIDE SEQUENCE</scope>
    <source>
        <strain evidence="1">MPI-CAGE-CH-0230</strain>
    </source>
</reference>
<proteinExistence type="predicted"/>
<gene>
    <name evidence="1" type="ORF">B0I36DRAFT_339088</name>
</gene>
<comment type="caution">
    <text evidence="1">The sequence shown here is derived from an EMBL/GenBank/DDBJ whole genome shotgun (WGS) entry which is preliminary data.</text>
</comment>
<evidence type="ECO:0000313" key="2">
    <source>
        <dbReference type="Proteomes" id="UP000756346"/>
    </source>
</evidence>
<feature type="non-terminal residue" evidence="1">
    <location>
        <position position="1"/>
    </location>
</feature>
<dbReference type="Proteomes" id="UP000756346">
    <property type="component" value="Unassembled WGS sequence"/>
</dbReference>
<dbReference type="GeneID" id="70185400"/>
<dbReference type="AlphaFoldDB" id="A0A9P8XSM1"/>
<dbReference type="EMBL" id="JAGTJQ010000013">
    <property type="protein sequence ID" value="KAH7014648.1"/>
    <property type="molecule type" value="Genomic_DNA"/>
</dbReference>
<organism evidence="1 2">
    <name type="scientific">Microdochium trichocladiopsis</name>
    <dbReference type="NCBI Taxonomy" id="1682393"/>
    <lineage>
        <taxon>Eukaryota</taxon>
        <taxon>Fungi</taxon>
        <taxon>Dikarya</taxon>
        <taxon>Ascomycota</taxon>
        <taxon>Pezizomycotina</taxon>
        <taxon>Sordariomycetes</taxon>
        <taxon>Xylariomycetidae</taxon>
        <taxon>Xylariales</taxon>
        <taxon>Microdochiaceae</taxon>
        <taxon>Microdochium</taxon>
    </lineage>
</organism>
<name>A0A9P8XSM1_9PEZI</name>
<accession>A0A9P8XSM1</accession>
<dbReference type="RefSeq" id="XP_046005615.1">
    <property type="nucleotide sequence ID" value="XM_046155854.1"/>
</dbReference>